<dbReference type="RefSeq" id="WP_179632343.1">
    <property type="nucleotide sequence ID" value="NZ_JACCFH010000001.1"/>
</dbReference>
<evidence type="ECO:0000256" key="3">
    <source>
        <dbReference type="ARBA" id="ARBA00022692"/>
    </source>
</evidence>
<feature type="transmembrane region" description="Helical" evidence="6">
    <location>
        <begin position="114"/>
        <end position="133"/>
    </location>
</feature>
<protein>
    <submittedName>
        <fullName evidence="7">O-antigen/teichoic acid export membrane protein</fullName>
    </submittedName>
</protein>
<keyword evidence="3 6" id="KW-0812">Transmembrane</keyword>
<feature type="transmembrane region" description="Helical" evidence="6">
    <location>
        <begin position="396"/>
        <end position="415"/>
    </location>
</feature>
<evidence type="ECO:0000256" key="6">
    <source>
        <dbReference type="SAM" id="Phobius"/>
    </source>
</evidence>
<reference evidence="7 8" key="1">
    <citation type="submission" date="2020-07" db="EMBL/GenBank/DDBJ databases">
        <title>Genomic Encyclopedia of Archaeal and Bacterial Type Strains, Phase II (KMG-II): from individual species to whole genera.</title>
        <authorList>
            <person name="Goeker M."/>
        </authorList>
    </citation>
    <scope>NUCLEOTIDE SEQUENCE [LARGE SCALE GENOMIC DNA]</scope>
    <source>
        <strain evidence="7 8">DSM 21226</strain>
    </source>
</reference>
<evidence type="ECO:0000256" key="4">
    <source>
        <dbReference type="ARBA" id="ARBA00022989"/>
    </source>
</evidence>
<proteinExistence type="predicted"/>
<name>A0A7Y9QWI2_9BURK</name>
<keyword evidence="2" id="KW-1003">Cell membrane</keyword>
<feature type="transmembrane region" description="Helical" evidence="6">
    <location>
        <begin position="45"/>
        <end position="69"/>
    </location>
</feature>
<feature type="transmembrane region" description="Helical" evidence="6">
    <location>
        <begin position="372"/>
        <end position="390"/>
    </location>
</feature>
<feature type="transmembrane region" description="Helical" evidence="6">
    <location>
        <begin position="343"/>
        <end position="360"/>
    </location>
</feature>
<organism evidence="7 8">
    <name type="scientific">Sphaerotilus montanus</name>
    <dbReference type="NCBI Taxonomy" id="522889"/>
    <lineage>
        <taxon>Bacteria</taxon>
        <taxon>Pseudomonadati</taxon>
        <taxon>Pseudomonadota</taxon>
        <taxon>Betaproteobacteria</taxon>
        <taxon>Burkholderiales</taxon>
        <taxon>Sphaerotilaceae</taxon>
        <taxon>Sphaerotilus</taxon>
    </lineage>
</organism>
<keyword evidence="4 6" id="KW-1133">Transmembrane helix</keyword>
<feature type="transmembrane region" description="Helical" evidence="6">
    <location>
        <begin position="176"/>
        <end position="196"/>
    </location>
</feature>
<gene>
    <name evidence="7" type="ORF">BDD16_000330</name>
</gene>
<evidence type="ECO:0000256" key="5">
    <source>
        <dbReference type="ARBA" id="ARBA00023136"/>
    </source>
</evidence>
<sequence length="430" mass="46720">MGLNWRKAAKVGVSIFDQAWLSGISLLISLIFVRELEKDEFGLYILLFNSSLFFQGIGGALLSAPYTTLYPRKQGPTRRAVADIYTRSTLVFALGVALLAFGGYLVYAAATGDALLTLAAGAGLGICILGSVSKDNTRVFHYSQNNPTAALRDNITYGCLLMGSIFAMIKTQMVSAAAVLMAIGLSSAAVSMPHLFRPHARLPPDEPNHVAAPASSTRQLLGEFWSCGRWAVLGSFVTFLTSNTYPYLAAVSFSKSDVADISVARILSMPIALLGAAWFNLMRSRLSQWAAEERYEKIESTIRMSVAVALALTVLEGGVLYFFGDLIRVVFGEKYANLQTLTLLWTAQTGLAFIRGIYAATLMSNDVGYRDLSQIGIITLAATVIVMLVASTTPYAASIVLALTFLELLQIALILRRRHHMQVRRCPAFN</sequence>
<comment type="subcellular location">
    <subcellularLocation>
        <location evidence="1">Cell membrane</location>
        <topology evidence="1">Multi-pass membrane protein</topology>
    </subcellularLocation>
</comment>
<feature type="transmembrane region" description="Helical" evidence="6">
    <location>
        <begin position="90"/>
        <end position="108"/>
    </location>
</feature>
<dbReference type="PANTHER" id="PTHR30250">
    <property type="entry name" value="PST FAMILY PREDICTED COLANIC ACID TRANSPORTER"/>
    <property type="match status" value="1"/>
</dbReference>
<evidence type="ECO:0000313" key="8">
    <source>
        <dbReference type="Proteomes" id="UP000518288"/>
    </source>
</evidence>
<keyword evidence="8" id="KW-1185">Reference proteome</keyword>
<feature type="transmembrane region" description="Helical" evidence="6">
    <location>
        <begin position="261"/>
        <end position="281"/>
    </location>
</feature>
<dbReference type="Proteomes" id="UP000518288">
    <property type="component" value="Unassembled WGS sequence"/>
</dbReference>
<keyword evidence="5 6" id="KW-0472">Membrane</keyword>
<dbReference type="AlphaFoldDB" id="A0A7Y9QWI2"/>
<accession>A0A7Y9QWI2</accession>
<evidence type="ECO:0000313" key="7">
    <source>
        <dbReference type="EMBL" id="NYG31344.1"/>
    </source>
</evidence>
<evidence type="ECO:0000256" key="1">
    <source>
        <dbReference type="ARBA" id="ARBA00004651"/>
    </source>
</evidence>
<dbReference type="EMBL" id="JACCFH010000001">
    <property type="protein sequence ID" value="NYG31344.1"/>
    <property type="molecule type" value="Genomic_DNA"/>
</dbReference>
<feature type="transmembrane region" description="Helical" evidence="6">
    <location>
        <begin position="12"/>
        <end position="33"/>
    </location>
</feature>
<comment type="caution">
    <text evidence="7">The sequence shown here is derived from an EMBL/GenBank/DDBJ whole genome shotgun (WGS) entry which is preliminary data.</text>
</comment>
<dbReference type="PANTHER" id="PTHR30250:SF11">
    <property type="entry name" value="O-ANTIGEN TRANSPORTER-RELATED"/>
    <property type="match status" value="1"/>
</dbReference>
<evidence type="ECO:0000256" key="2">
    <source>
        <dbReference type="ARBA" id="ARBA00022475"/>
    </source>
</evidence>
<dbReference type="GO" id="GO:0005886">
    <property type="term" value="C:plasma membrane"/>
    <property type="evidence" value="ECO:0007669"/>
    <property type="project" value="UniProtKB-SubCell"/>
</dbReference>
<dbReference type="InterPro" id="IPR050833">
    <property type="entry name" value="Poly_Biosynth_Transport"/>
</dbReference>
<feature type="transmembrane region" description="Helical" evidence="6">
    <location>
        <begin position="302"/>
        <end position="323"/>
    </location>
</feature>